<accession>A0A232FJW5</accession>
<protein>
    <submittedName>
        <fullName evidence="2">Uncharacterized protein</fullName>
    </submittedName>
</protein>
<dbReference type="AlphaFoldDB" id="A0A232FJW5"/>
<evidence type="ECO:0000256" key="1">
    <source>
        <dbReference type="SAM" id="MobiDB-lite"/>
    </source>
</evidence>
<comment type="caution">
    <text evidence="2">The sequence shown here is derived from an EMBL/GenBank/DDBJ whole genome shotgun (WGS) entry which is preliminary data.</text>
</comment>
<proteinExistence type="predicted"/>
<name>A0A232FJW5_9HYME</name>
<feature type="compositionally biased region" description="Basic and acidic residues" evidence="1">
    <location>
        <begin position="29"/>
        <end position="39"/>
    </location>
</feature>
<feature type="compositionally biased region" description="Basic and acidic residues" evidence="1">
    <location>
        <begin position="1"/>
        <end position="11"/>
    </location>
</feature>
<dbReference type="Proteomes" id="UP000215335">
    <property type="component" value="Unassembled WGS sequence"/>
</dbReference>
<reference evidence="2 3" key="1">
    <citation type="journal article" date="2017" name="Curr. Biol.">
        <title>The Evolution of Venom by Co-option of Single-Copy Genes.</title>
        <authorList>
            <person name="Martinson E.O."/>
            <person name="Mrinalini"/>
            <person name="Kelkar Y.D."/>
            <person name="Chang C.H."/>
            <person name="Werren J.H."/>
        </authorList>
    </citation>
    <scope>NUCLEOTIDE SEQUENCE [LARGE SCALE GENOMIC DNA]</scope>
    <source>
        <strain evidence="2 3">Alberta</strain>
        <tissue evidence="2">Whole body</tissue>
    </source>
</reference>
<feature type="region of interest" description="Disordered" evidence="1">
    <location>
        <begin position="1"/>
        <end position="65"/>
    </location>
</feature>
<keyword evidence="3" id="KW-1185">Reference proteome</keyword>
<gene>
    <name evidence="2" type="ORF">TSAR_009686</name>
</gene>
<evidence type="ECO:0000313" key="2">
    <source>
        <dbReference type="EMBL" id="OXU30789.1"/>
    </source>
</evidence>
<feature type="non-terminal residue" evidence="2">
    <location>
        <position position="1"/>
    </location>
</feature>
<feature type="compositionally biased region" description="Low complexity" evidence="1">
    <location>
        <begin position="40"/>
        <end position="49"/>
    </location>
</feature>
<sequence>EALLNERDLRRHTALQGPGVGPSYNRDPIINRHQPEQPRRASFSPASRPRQVDQNNPYHVGQDGKIHLKQAVYHCHVHP</sequence>
<evidence type="ECO:0000313" key="3">
    <source>
        <dbReference type="Proteomes" id="UP000215335"/>
    </source>
</evidence>
<organism evidence="2 3">
    <name type="scientific">Trichomalopsis sarcophagae</name>
    <dbReference type="NCBI Taxonomy" id="543379"/>
    <lineage>
        <taxon>Eukaryota</taxon>
        <taxon>Metazoa</taxon>
        <taxon>Ecdysozoa</taxon>
        <taxon>Arthropoda</taxon>
        <taxon>Hexapoda</taxon>
        <taxon>Insecta</taxon>
        <taxon>Pterygota</taxon>
        <taxon>Neoptera</taxon>
        <taxon>Endopterygota</taxon>
        <taxon>Hymenoptera</taxon>
        <taxon>Apocrita</taxon>
        <taxon>Proctotrupomorpha</taxon>
        <taxon>Chalcidoidea</taxon>
        <taxon>Pteromalidae</taxon>
        <taxon>Pteromalinae</taxon>
        <taxon>Trichomalopsis</taxon>
    </lineage>
</organism>
<dbReference type="EMBL" id="NNAY01000119">
    <property type="protein sequence ID" value="OXU30789.1"/>
    <property type="molecule type" value="Genomic_DNA"/>
</dbReference>